<keyword evidence="4 6" id="KW-0732">Signal</keyword>
<reference evidence="7" key="1">
    <citation type="submission" date="2014-05" db="EMBL/GenBank/DDBJ databases">
        <authorList>
            <person name="Chronopoulou M."/>
        </authorList>
    </citation>
    <scope>NUCLEOTIDE SEQUENCE</scope>
    <source>
        <tissue evidence="7">Whole organism</tissue>
    </source>
</reference>
<dbReference type="EMBL" id="HACA01024756">
    <property type="protein sequence ID" value="CDW42117.1"/>
    <property type="molecule type" value="Transcribed_RNA"/>
</dbReference>
<keyword evidence="3" id="KW-0575">Peroxidase</keyword>
<dbReference type="SUPFAM" id="SSF48113">
    <property type="entry name" value="Heme-dependent peroxidases"/>
    <property type="match status" value="1"/>
</dbReference>
<evidence type="ECO:0000256" key="1">
    <source>
        <dbReference type="ARBA" id="ARBA00004613"/>
    </source>
</evidence>
<evidence type="ECO:0008006" key="8">
    <source>
        <dbReference type="Google" id="ProtNLM"/>
    </source>
</evidence>
<dbReference type="Pfam" id="PF03098">
    <property type="entry name" value="An_peroxidase"/>
    <property type="match status" value="1"/>
</dbReference>
<evidence type="ECO:0000256" key="3">
    <source>
        <dbReference type="ARBA" id="ARBA00022559"/>
    </source>
</evidence>
<keyword evidence="5" id="KW-0408">Iron</keyword>
<dbReference type="CDD" id="cd09823">
    <property type="entry name" value="peroxinectin_like"/>
    <property type="match status" value="1"/>
</dbReference>
<dbReference type="GO" id="GO:0005576">
    <property type="term" value="C:extracellular region"/>
    <property type="evidence" value="ECO:0007669"/>
    <property type="project" value="UniProtKB-SubCell"/>
</dbReference>
<dbReference type="GO" id="GO:0046872">
    <property type="term" value="F:metal ion binding"/>
    <property type="evidence" value="ECO:0007669"/>
    <property type="project" value="UniProtKB-KW"/>
</dbReference>
<keyword evidence="2" id="KW-0964">Secreted</keyword>
<feature type="signal peptide" evidence="6">
    <location>
        <begin position="1"/>
        <end position="24"/>
    </location>
</feature>
<dbReference type="GO" id="GO:0006979">
    <property type="term" value="P:response to oxidative stress"/>
    <property type="evidence" value="ECO:0007669"/>
    <property type="project" value="InterPro"/>
</dbReference>
<dbReference type="GO" id="GO:0020037">
    <property type="term" value="F:heme binding"/>
    <property type="evidence" value="ECO:0007669"/>
    <property type="project" value="InterPro"/>
</dbReference>
<accession>A0A0K2UW11</accession>
<dbReference type="GO" id="GO:0004601">
    <property type="term" value="F:peroxidase activity"/>
    <property type="evidence" value="ECO:0007669"/>
    <property type="project" value="UniProtKB-KW"/>
</dbReference>
<feature type="binding site" description="axial binding residue" evidence="5">
    <location>
        <position position="487"/>
    </location>
    <ligand>
        <name>heme b</name>
        <dbReference type="ChEBI" id="CHEBI:60344"/>
    </ligand>
    <ligandPart>
        <name>Fe</name>
        <dbReference type="ChEBI" id="CHEBI:18248"/>
    </ligandPart>
</feature>
<proteinExistence type="predicted"/>
<dbReference type="InterPro" id="IPR019791">
    <property type="entry name" value="Haem_peroxidase_animal"/>
</dbReference>
<keyword evidence="3" id="KW-0560">Oxidoreductase</keyword>
<evidence type="ECO:0000256" key="6">
    <source>
        <dbReference type="SAM" id="SignalP"/>
    </source>
</evidence>
<evidence type="ECO:0000256" key="4">
    <source>
        <dbReference type="ARBA" id="ARBA00022729"/>
    </source>
</evidence>
<evidence type="ECO:0000256" key="2">
    <source>
        <dbReference type="ARBA" id="ARBA00022525"/>
    </source>
</evidence>
<dbReference type="InterPro" id="IPR010255">
    <property type="entry name" value="Haem_peroxidase_sf"/>
</dbReference>
<dbReference type="Gene3D" id="1.10.640.10">
    <property type="entry name" value="Haem peroxidase domain superfamily, animal type"/>
    <property type="match status" value="1"/>
</dbReference>
<name>A0A0K2UW11_LEPSM</name>
<dbReference type="AlphaFoldDB" id="A0A0K2UW11"/>
<dbReference type="InterPro" id="IPR037120">
    <property type="entry name" value="Haem_peroxidase_sf_animal"/>
</dbReference>
<evidence type="ECO:0000256" key="5">
    <source>
        <dbReference type="PIRSR" id="PIRSR619791-2"/>
    </source>
</evidence>
<feature type="chain" id="PRO_5005489180" description="Chorion peroxidase" evidence="6">
    <location>
        <begin position="25"/>
        <end position="743"/>
    </location>
</feature>
<keyword evidence="5" id="KW-0349">Heme</keyword>
<dbReference type="PROSITE" id="PS50292">
    <property type="entry name" value="PEROXIDASE_3"/>
    <property type="match status" value="1"/>
</dbReference>
<dbReference type="OrthoDB" id="823504at2759"/>
<sequence>MFHISMRFSSIILLLTTLLSPALSFGPQAPSSSSSGCALIIPGPGRSSAFDHGSRVFGGSSFDYQGSNTCITYEAVNAAFTTALERVGLPPVRGKFTTDDVGNLGTVIHETSRYLAKQYGLSKDAISNGLPLIDTTKTIIEGYCPPFLMTPKCTVERYRSVNGMCNNVEHPHWGAAMNGHHRFLAPNFADGISAPRASKTGNPLPSARIVSSNMHRDEGFHDHAVTILLVAWGQFIDHDITLSAETKDPRTGKTPKCCEEGQTAVHPNCLPIEIPSHDTFFSKHKQRCMNFVRSQAGLRYNCRLGPRDTFNEVSSLLDAGTVYSNSDETLESLRLYKDGLLKMLPVFNEFEMKELLPLKLESPDEGCIRPSEDVYCFLAGDARVNEQTVLAMIHTLFAREHNRIAGELKKVNPHWNDETIFQETRHIIAALISHINYNEFLPMVLGKEVMQQHDLILLKNGYSNSYDTFTNPSASTVFVSAAFRFGHSLLPSTIERWSKTHRYIGSQRLSEMLQQPYDLYKAGWADNYLMGLVNQVAQALDDSLSQEVTNHLFQEPGKKFGLDLAALNIQRAREHGVPGYNGWREWCGLPKIHRWSDLRGLMSNSSVHGYASIYESPDDIDIWSAGITEKPLPGSMIGPTLACIIGKQFHNLRHGDRYWYENGGWPSSFTLEQLEEIRKIKFSRILCDNSDTIENMQVYAMVLPDHEINPRVPCKSGVLPRIDFSKWRDASYHPSPSSPYSPF</sequence>
<evidence type="ECO:0000313" key="7">
    <source>
        <dbReference type="EMBL" id="CDW42117.1"/>
    </source>
</evidence>
<protein>
    <recommendedName>
        <fullName evidence="8">Chorion peroxidase</fullName>
    </recommendedName>
</protein>
<dbReference type="FunFam" id="1.10.640.10:FF:000003">
    <property type="entry name" value="chorion peroxidase"/>
    <property type="match status" value="1"/>
</dbReference>
<dbReference type="PANTHER" id="PTHR11475">
    <property type="entry name" value="OXIDASE/PEROXIDASE"/>
    <property type="match status" value="1"/>
</dbReference>
<dbReference type="PRINTS" id="PR00457">
    <property type="entry name" value="ANPEROXIDASE"/>
</dbReference>
<dbReference type="PANTHER" id="PTHR11475:SF106">
    <property type="entry name" value="CURLY SU"/>
    <property type="match status" value="1"/>
</dbReference>
<organism evidence="7">
    <name type="scientific">Lepeophtheirus salmonis</name>
    <name type="common">Salmon louse</name>
    <name type="synonym">Caligus salmonis</name>
    <dbReference type="NCBI Taxonomy" id="72036"/>
    <lineage>
        <taxon>Eukaryota</taxon>
        <taxon>Metazoa</taxon>
        <taxon>Ecdysozoa</taxon>
        <taxon>Arthropoda</taxon>
        <taxon>Crustacea</taxon>
        <taxon>Multicrustacea</taxon>
        <taxon>Hexanauplia</taxon>
        <taxon>Copepoda</taxon>
        <taxon>Siphonostomatoida</taxon>
        <taxon>Caligidae</taxon>
        <taxon>Lepeophtheirus</taxon>
    </lineage>
</organism>
<keyword evidence="5" id="KW-0479">Metal-binding</keyword>
<comment type="subcellular location">
    <subcellularLocation>
        <location evidence="1">Secreted</location>
    </subcellularLocation>
</comment>